<feature type="compositionally biased region" description="Polar residues" evidence="1">
    <location>
        <begin position="59"/>
        <end position="72"/>
    </location>
</feature>
<evidence type="ECO:0000313" key="4">
    <source>
        <dbReference type="Proteomes" id="UP000886865"/>
    </source>
</evidence>
<dbReference type="SMART" id="SM00471">
    <property type="entry name" value="HDc"/>
    <property type="match status" value="1"/>
</dbReference>
<dbReference type="EMBL" id="DVJQ01000049">
    <property type="protein sequence ID" value="HIS74521.1"/>
    <property type="molecule type" value="Genomic_DNA"/>
</dbReference>
<dbReference type="Proteomes" id="UP000886865">
    <property type="component" value="Unassembled WGS sequence"/>
</dbReference>
<evidence type="ECO:0000256" key="1">
    <source>
        <dbReference type="SAM" id="MobiDB-lite"/>
    </source>
</evidence>
<sequence length="330" mass="37784">MIVVSSEEIISQKILPYDLYDEKGTKILEAGEILTPGKILLVRNHEVLFKKEESHPQKIDNSQKTAYRKNSQENYIDTQENIKKYGPFNKKSKIDFETQIELKSGYINAMDMFNQSDVMRAKSMILEIRDKIIKDSQLIRKNVQFFSELKLLGEHKNIHPLNTAIFSVFLANKLEYNELQIMEIALSALLHDIGKVKLTGETSDLTKMTKDEESAYKKHPLIGHKLIKTELKLSENIARVALQHHERMDGTGWPYGISSTMISEYAQIIAVCNHFDNMTSSATNLEVSNFREALRALLKAGSRAFSPKPLYAFVHMLSYGDTTSFEELKF</sequence>
<dbReference type="Pfam" id="PF13487">
    <property type="entry name" value="HD_5"/>
    <property type="match status" value="1"/>
</dbReference>
<gene>
    <name evidence="3" type="ORF">IAA86_05840</name>
</gene>
<dbReference type="CDD" id="cd00077">
    <property type="entry name" value="HDc"/>
    <property type="match status" value="1"/>
</dbReference>
<evidence type="ECO:0000313" key="3">
    <source>
        <dbReference type="EMBL" id="HIS74521.1"/>
    </source>
</evidence>
<name>A0A9D1FIK2_9BACT</name>
<accession>A0A9D1FIK2</accession>
<feature type="region of interest" description="Disordered" evidence="1">
    <location>
        <begin position="53"/>
        <end position="72"/>
    </location>
</feature>
<dbReference type="PANTHER" id="PTHR43155">
    <property type="entry name" value="CYCLIC DI-GMP PHOSPHODIESTERASE PA4108-RELATED"/>
    <property type="match status" value="1"/>
</dbReference>
<organism evidence="3 4">
    <name type="scientific">Candidatus Galligastranaerophilus intestinavium</name>
    <dbReference type="NCBI Taxonomy" id="2840836"/>
    <lineage>
        <taxon>Bacteria</taxon>
        <taxon>Candidatus Galligastranaerophilus</taxon>
    </lineage>
</organism>
<feature type="domain" description="HD-GYP" evidence="2">
    <location>
        <begin position="134"/>
        <end position="329"/>
    </location>
</feature>
<reference evidence="3" key="1">
    <citation type="submission" date="2020-10" db="EMBL/GenBank/DDBJ databases">
        <authorList>
            <person name="Gilroy R."/>
        </authorList>
    </citation>
    <scope>NUCLEOTIDE SEQUENCE</scope>
    <source>
        <strain evidence="3">CHK152-2871</strain>
    </source>
</reference>
<dbReference type="AlphaFoldDB" id="A0A9D1FIK2"/>
<proteinExistence type="predicted"/>
<reference evidence="3" key="2">
    <citation type="journal article" date="2021" name="PeerJ">
        <title>Extensive microbial diversity within the chicken gut microbiome revealed by metagenomics and culture.</title>
        <authorList>
            <person name="Gilroy R."/>
            <person name="Ravi A."/>
            <person name="Getino M."/>
            <person name="Pursley I."/>
            <person name="Horton D.L."/>
            <person name="Alikhan N.F."/>
            <person name="Baker D."/>
            <person name="Gharbi K."/>
            <person name="Hall N."/>
            <person name="Watson M."/>
            <person name="Adriaenssens E.M."/>
            <person name="Foster-Nyarko E."/>
            <person name="Jarju S."/>
            <person name="Secka A."/>
            <person name="Antonio M."/>
            <person name="Oren A."/>
            <person name="Chaudhuri R.R."/>
            <person name="La Ragione R."/>
            <person name="Hildebrand F."/>
            <person name="Pallen M.J."/>
        </authorList>
    </citation>
    <scope>NUCLEOTIDE SEQUENCE</scope>
    <source>
        <strain evidence="3">CHK152-2871</strain>
    </source>
</reference>
<dbReference type="InterPro" id="IPR003607">
    <property type="entry name" value="HD/PDEase_dom"/>
</dbReference>
<dbReference type="SUPFAM" id="SSF109604">
    <property type="entry name" value="HD-domain/PDEase-like"/>
    <property type="match status" value="1"/>
</dbReference>
<protein>
    <submittedName>
        <fullName evidence="3">HD domain-containing protein</fullName>
    </submittedName>
</protein>
<dbReference type="InterPro" id="IPR037522">
    <property type="entry name" value="HD_GYP_dom"/>
</dbReference>
<dbReference type="PROSITE" id="PS51832">
    <property type="entry name" value="HD_GYP"/>
    <property type="match status" value="1"/>
</dbReference>
<evidence type="ECO:0000259" key="2">
    <source>
        <dbReference type="PROSITE" id="PS51832"/>
    </source>
</evidence>
<dbReference type="Gene3D" id="1.10.3210.10">
    <property type="entry name" value="Hypothetical protein af1432"/>
    <property type="match status" value="1"/>
</dbReference>
<comment type="caution">
    <text evidence="3">The sequence shown here is derived from an EMBL/GenBank/DDBJ whole genome shotgun (WGS) entry which is preliminary data.</text>
</comment>
<dbReference type="PANTHER" id="PTHR43155:SF2">
    <property type="entry name" value="CYCLIC DI-GMP PHOSPHODIESTERASE PA4108"/>
    <property type="match status" value="1"/>
</dbReference>